<feature type="compositionally biased region" description="Basic and acidic residues" evidence="1">
    <location>
        <begin position="40"/>
        <end position="95"/>
    </location>
</feature>
<evidence type="ECO:0000313" key="3">
    <source>
        <dbReference type="EMBL" id="MCE7511135.1"/>
    </source>
</evidence>
<dbReference type="AlphaFoldDB" id="A0A9Q3W8R8"/>
<reference evidence="3" key="1">
    <citation type="submission" date="2022-01" db="EMBL/GenBank/DDBJ databases">
        <authorList>
            <person name="Karlyshev A.V."/>
            <person name="Jaspars M."/>
        </authorList>
    </citation>
    <scope>NUCLEOTIDE SEQUENCE</scope>
    <source>
        <strain evidence="3">AGSA3-2</strain>
    </source>
</reference>
<keyword evidence="2" id="KW-0732">Signal</keyword>
<gene>
    <name evidence="3" type="ORF">LZG35_21075</name>
</gene>
<name>A0A9Q3W8R8_9GAMM</name>
<feature type="region of interest" description="Disordered" evidence="1">
    <location>
        <begin position="28"/>
        <end position="95"/>
    </location>
</feature>
<dbReference type="Proteomes" id="UP001107961">
    <property type="component" value="Unassembled WGS sequence"/>
</dbReference>
<keyword evidence="4" id="KW-1185">Reference proteome</keyword>
<accession>A0A9Q3W8R8</accession>
<sequence length="95" mass="11086">MKFKPVWMAAGVMLVTMAAPALAQLDNRAVPPADPATQAEQRRQDLQNRLDSQRRAAEERRKTQQQRADERMEAAEQRRKEMEQEALRRREALTR</sequence>
<feature type="chain" id="PRO_5040479185" evidence="2">
    <location>
        <begin position="24"/>
        <end position="95"/>
    </location>
</feature>
<dbReference type="KEGG" id="axe:P40_01310"/>
<evidence type="ECO:0000313" key="4">
    <source>
        <dbReference type="Proteomes" id="UP001107961"/>
    </source>
</evidence>
<organism evidence="3 4">
    <name type="scientific">Alloalcanivorax xenomutans</name>
    <dbReference type="NCBI Taxonomy" id="1094342"/>
    <lineage>
        <taxon>Bacteria</taxon>
        <taxon>Pseudomonadati</taxon>
        <taxon>Pseudomonadota</taxon>
        <taxon>Gammaproteobacteria</taxon>
        <taxon>Oceanospirillales</taxon>
        <taxon>Alcanivoracaceae</taxon>
        <taxon>Alloalcanivorax</taxon>
    </lineage>
</organism>
<evidence type="ECO:0000256" key="2">
    <source>
        <dbReference type="SAM" id="SignalP"/>
    </source>
</evidence>
<feature type="signal peptide" evidence="2">
    <location>
        <begin position="1"/>
        <end position="23"/>
    </location>
</feature>
<proteinExistence type="predicted"/>
<protein>
    <submittedName>
        <fullName evidence="3">Uncharacterized protein</fullName>
    </submittedName>
</protein>
<evidence type="ECO:0000256" key="1">
    <source>
        <dbReference type="SAM" id="MobiDB-lite"/>
    </source>
</evidence>
<dbReference type="EMBL" id="JAJVKT010000041">
    <property type="protein sequence ID" value="MCE7511135.1"/>
    <property type="molecule type" value="Genomic_DNA"/>
</dbReference>
<comment type="caution">
    <text evidence="3">The sequence shown here is derived from an EMBL/GenBank/DDBJ whole genome shotgun (WGS) entry which is preliminary data.</text>
</comment>
<dbReference type="RefSeq" id="WP_063140178.1">
    <property type="nucleotide sequence ID" value="NZ_CP012331.1"/>
</dbReference>